<feature type="compositionally biased region" description="Polar residues" evidence="10">
    <location>
        <begin position="411"/>
        <end position="423"/>
    </location>
</feature>
<feature type="region of interest" description="Disordered" evidence="10">
    <location>
        <begin position="60"/>
        <end position="187"/>
    </location>
</feature>
<organism evidence="12 13">
    <name type="scientific">Austropuccinia psidii MF-1</name>
    <dbReference type="NCBI Taxonomy" id="1389203"/>
    <lineage>
        <taxon>Eukaryota</taxon>
        <taxon>Fungi</taxon>
        <taxon>Dikarya</taxon>
        <taxon>Basidiomycota</taxon>
        <taxon>Pucciniomycotina</taxon>
        <taxon>Pucciniomycetes</taxon>
        <taxon>Pucciniales</taxon>
        <taxon>Sphaerophragmiaceae</taxon>
        <taxon>Austropuccinia</taxon>
    </lineage>
</organism>
<feature type="compositionally biased region" description="Low complexity" evidence="10">
    <location>
        <begin position="438"/>
        <end position="448"/>
    </location>
</feature>
<feature type="non-terminal residue" evidence="12">
    <location>
        <position position="1"/>
    </location>
</feature>
<evidence type="ECO:0000256" key="1">
    <source>
        <dbReference type="ARBA" id="ARBA00004123"/>
    </source>
</evidence>
<dbReference type="InterPro" id="IPR040221">
    <property type="entry name" value="CDCA7/CDA7L"/>
</dbReference>
<feature type="region of interest" description="Disordered" evidence="10">
    <location>
        <begin position="668"/>
        <end position="698"/>
    </location>
</feature>
<keyword evidence="8" id="KW-0804">Transcription</keyword>
<evidence type="ECO:0000256" key="4">
    <source>
        <dbReference type="ARBA" id="ARBA00022499"/>
    </source>
</evidence>
<dbReference type="PANTHER" id="PTHR31169">
    <property type="entry name" value="OS05G0300700 PROTEIN"/>
    <property type="match status" value="1"/>
</dbReference>
<dbReference type="InterPro" id="IPR018866">
    <property type="entry name" value="Znf-4CXXC_R1"/>
</dbReference>
<dbReference type="GO" id="GO:0005737">
    <property type="term" value="C:cytoplasm"/>
    <property type="evidence" value="ECO:0007669"/>
    <property type="project" value="UniProtKB-SubCell"/>
</dbReference>
<feature type="compositionally biased region" description="Low complexity" evidence="10">
    <location>
        <begin position="60"/>
        <end position="100"/>
    </location>
</feature>
<feature type="region of interest" description="Disordered" evidence="10">
    <location>
        <begin position="247"/>
        <end position="306"/>
    </location>
</feature>
<dbReference type="OrthoDB" id="2501489at2759"/>
<proteinExistence type="predicted"/>
<keyword evidence="5" id="KW-0597">Phosphoprotein</keyword>
<keyword evidence="3" id="KW-0963">Cytoplasm</keyword>
<dbReference type="Proteomes" id="UP000765509">
    <property type="component" value="Unassembled WGS sequence"/>
</dbReference>
<dbReference type="PANTHER" id="PTHR31169:SF8">
    <property type="entry name" value="ZINC-FINGER DOMAIN OF MONOAMINE-OXIDASE A REPRESSOR R1 PROTEIN"/>
    <property type="match status" value="1"/>
</dbReference>
<evidence type="ECO:0000256" key="10">
    <source>
        <dbReference type="SAM" id="MobiDB-lite"/>
    </source>
</evidence>
<evidence type="ECO:0000256" key="7">
    <source>
        <dbReference type="ARBA" id="ARBA00023015"/>
    </source>
</evidence>
<keyword evidence="7" id="KW-0805">Transcription regulation</keyword>
<evidence type="ECO:0000256" key="3">
    <source>
        <dbReference type="ARBA" id="ARBA00022490"/>
    </source>
</evidence>
<evidence type="ECO:0000313" key="12">
    <source>
        <dbReference type="EMBL" id="MBW0513062.1"/>
    </source>
</evidence>
<dbReference type="AlphaFoldDB" id="A0A9Q3E8D1"/>
<evidence type="ECO:0000256" key="9">
    <source>
        <dbReference type="ARBA" id="ARBA00023242"/>
    </source>
</evidence>
<gene>
    <name evidence="12" type="ORF">O181_052777</name>
</gene>
<protein>
    <recommendedName>
        <fullName evidence="11">Zinc-finger domain-containing protein</fullName>
    </recommendedName>
</protein>
<evidence type="ECO:0000256" key="6">
    <source>
        <dbReference type="ARBA" id="ARBA00022843"/>
    </source>
</evidence>
<dbReference type="Pfam" id="PF10497">
    <property type="entry name" value="zf-4CXXC_R1"/>
    <property type="match status" value="1"/>
</dbReference>
<evidence type="ECO:0000256" key="2">
    <source>
        <dbReference type="ARBA" id="ARBA00004496"/>
    </source>
</evidence>
<feature type="compositionally biased region" description="Low complexity" evidence="10">
    <location>
        <begin position="670"/>
        <end position="681"/>
    </location>
</feature>
<evidence type="ECO:0000256" key="5">
    <source>
        <dbReference type="ARBA" id="ARBA00022553"/>
    </source>
</evidence>
<keyword evidence="6" id="KW-0832">Ubl conjugation</keyword>
<name>A0A9Q3E8D1_9BASI</name>
<dbReference type="GO" id="GO:0005634">
    <property type="term" value="C:nucleus"/>
    <property type="evidence" value="ECO:0007669"/>
    <property type="project" value="UniProtKB-SubCell"/>
</dbReference>
<comment type="subcellular location">
    <subcellularLocation>
        <location evidence="2">Cytoplasm</location>
    </subcellularLocation>
    <subcellularLocation>
        <location evidence="1">Nucleus</location>
    </subcellularLocation>
</comment>
<feature type="compositionally biased region" description="Polar residues" evidence="10">
    <location>
        <begin position="261"/>
        <end position="290"/>
    </location>
</feature>
<feature type="compositionally biased region" description="Basic and acidic residues" evidence="10">
    <location>
        <begin position="293"/>
        <end position="304"/>
    </location>
</feature>
<dbReference type="GO" id="GO:0006355">
    <property type="term" value="P:regulation of DNA-templated transcription"/>
    <property type="evidence" value="ECO:0007669"/>
    <property type="project" value="InterPro"/>
</dbReference>
<evidence type="ECO:0000313" key="13">
    <source>
        <dbReference type="Proteomes" id="UP000765509"/>
    </source>
</evidence>
<feature type="region of interest" description="Disordered" evidence="10">
    <location>
        <begin position="591"/>
        <end position="613"/>
    </location>
</feature>
<feature type="compositionally biased region" description="Low complexity" evidence="10">
    <location>
        <begin position="356"/>
        <end position="382"/>
    </location>
</feature>
<sequence length="1168" mass="129114">IIIKNSSCKQHFSVAFQPIMSNNSDLPYQKPSQSRVIDTSTYSSELMLSTTQPKHLNSLSLLSSSSSSSSLPSLPTSTSRIRLNLSNSPQSSSQNILNQPLPSPVGLERPPILRSLNRRFSPPFKPFSTKDADADSIGSSDSPITMSPLPTTDSSSHQLHNDPPIIPLTSSDSHPQDTKPFINSTSHLITSNPQIKSLHDSSLFSINHKSHHDALSDSDHSDADEANKVHFIESTVKLNDDTIIKKPKRTAEKANRYKPSSVYQSRENSNLTSPQSIKPSRTSTRPINLYSSRFRDSDSKHSDHDLDEDFEGIASKVKSKGRQTVGRAAKARRAMMANSKANGSWISEETPIEPVPSSSTTLITSPRLRSTRRTSPGTSLTPARLSGSESPGTGDETLTVRPEVDSEKANSTKNTTSPALTKSSRPKRPKASLVLNVTAPTAPPDTTDSTNNLSPKNEPIKRRVATLMPATEPDESGQYESSTCHQCRVKTTRPKMICDQSQDPNCVVRVCHTCLMIRNVYNDMPELRPPIFEFVPGGTMLCVKCRDICPCASCRRRRGEKEQCRRGLGSGLKGFYGMTPEEREIALTKKKEKQEAARLRKEARPPSEKKTPVICRREVTSIRSYYDDDEHERLQHWAPLPVFPPLPKRRKKKRKRLEVLEGVPLDCQARNTDSNSSCSDSDSNEETESDSRSLSSLSSFHSNTQDHILGSASFQLPLSSDTRQTIPLLPKRWRSNPSQLCKDDPVGFSTQLYQAVRTKPKHLKAPVVWIKSGAMIQARKPPTTEFMQKLAEEQKGRLGYDVTDESSINLSAPIVTLEHPSTDLDFDMIENKVEEDGFQTSHSMDLDRPPTPVVITQSSETAKEESQLAVSMINNDQEIKLDSSTLNHDQVLNGSEKVMTDQHATTMESIQPNITRISDSLESRSETRLNETGYTTEMAIKSFQTDTSPNPSSAQGNCRPQFEQGAFVDHESYFAGLTNEQLRAVLKQGNLTMTKQGFLSSNLASDELAMKFPGHQDGLTAGISPELISASLPLNGGEELKIATDQDSLSAGPMVTDLTEEEQELRILEAANWAAVWGVTDGLGGFSMTRDPMDPEGIVEGNQNIEKINVGGESGMMTNASDRNSQHDRLREFYETHPNGERDLLLRAMKSCVGGDEWLTDIMPLDNC</sequence>
<evidence type="ECO:0000259" key="11">
    <source>
        <dbReference type="Pfam" id="PF10497"/>
    </source>
</evidence>
<feature type="region of interest" description="Disordered" evidence="10">
    <location>
        <begin position="341"/>
        <end position="459"/>
    </location>
</feature>
<evidence type="ECO:0000256" key="8">
    <source>
        <dbReference type="ARBA" id="ARBA00023163"/>
    </source>
</evidence>
<feature type="compositionally biased region" description="Polar residues" evidence="10">
    <location>
        <begin position="143"/>
        <end position="158"/>
    </location>
</feature>
<keyword evidence="9" id="KW-0539">Nucleus</keyword>
<reference evidence="12" key="1">
    <citation type="submission" date="2021-03" db="EMBL/GenBank/DDBJ databases">
        <title>Draft genome sequence of rust myrtle Austropuccinia psidii MF-1, a brazilian biotype.</title>
        <authorList>
            <person name="Quecine M.C."/>
            <person name="Pachon D.M.R."/>
            <person name="Bonatelli M.L."/>
            <person name="Correr F.H."/>
            <person name="Franceschini L.M."/>
            <person name="Leite T.F."/>
            <person name="Margarido G.R.A."/>
            <person name="Almeida C.A."/>
            <person name="Ferrarezi J.A."/>
            <person name="Labate C.A."/>
        </authorList>
    </citation>
    <scope>NUCLEOTIDE SEQUENCE</scope>
    <source>
        <strain evidence="12">MF-1</strain>
    </source>
</reference>
<feature type="domain" description="Zinc-finger" evidence="11">
    <location>
        <begin position="480"/>
        <end position="561"/>
    </location>
</feature>
<accession>A0A9Q3E8D1</accession>
<dbReference type="EMBL" id="AVOT02023158">
    <property type="protein sequence ID" value="MBW0513062.1"/>
    <property type="molecule type" value="Genomic_DNA"/>
</dbReference>
<keyword evidence="4" id="KW-1017">Isopeptide bond</keyword>
<keyword evidence="13" id="KW-1185">Reference proteome</keyword>
<comment type="caution">
    <text evidence="12">The sequence shown here is derived from an EMBL/GenBank/DDBJ whole genome shotgun (WGS) entry which is preliminary data.</text>
</comment>